<feature type="chain" id="PRO_5018206820" description="Multiple inositol polyphosphate phosphatase 1" evidence="14">
    <location>
        <begin position="26"/>
        <end position="514"/>
    </location>
</feature>
<dbReference type="Proteomes" id="UP000281112">
    <property type="component" value="Unassembled WGS sequence"/>
</dbReference>
<comment type="catalytic activity">
    <reaction evidence="10">
        <text>1D-myo-inositol 1,2,5,6-tetrakisphosphate + H2O = 1D-myo-inositol 1,2,6-trisphosphate + phosphate</text>
        <dbReference type="Rhea" id="RHEA:77119"/>
        <dbReference type="ChEBI" id="CHEBI:15377"/>
        <dbReference type="ChEBI" id="CHEBI:43474"/>
        <dbReference type="ChEBI" id="CHEBI:195535"/>
        <dbReference type="ChEBI" id="CHEBI:195537"/>
        <dbReference type="EC" id="3.1.3.62"/>
    </reaction>
    <physiologicalReaction direction="left-to-right" evidence="10">
        <dbReference type="Rhea" id="RHEA:77120"/>
    </physiologicalReaction>
</comment>
<dbReference type="GO" id="GO:0034417">
    <property type="term" value="F:bisphosphoglycerate 3-phosphatase activity"/>
    <property type="evidence" value="ECO:0007669"/>
    <property type="project" value="UniProtKB-EC"/>
</dbReference>
<evidence type="ECO:0000256" key="6">
    <source>
        <dbReference type="ARBA" id="ARBA00022729"/>
    </source>
</evidence>
<evidence type="ECO:0000256" key="1">
    <source>
        <dbReference type="ARBA" id="ARBA00004370"/>
    </source>
</evidence>
<evidence type="ECO:0000256" key="13">
    <source>
        <dbReference type="ARBA" id="ARBA00043832"/>
    </source>
</evidence>
<dbReference type="SUPFAM" id="SSF53254">
    <property type="entry name" value="Phosphoglycerate mutase-like"/>
    <property type="match status" value="1"/>
</dbReference>
<dbReference type="EC" id="3.1.3.80" evidence="3"/>
<evidence type="ECO:0000313" key="16">
    <source>
        <dbReference type="Proteomes" id="UP000281112"/>
    </source>
</evidence>
<reference evidence="15 16" key="1">
    <citation type="submission" date="2018-11" db="EMBL/GenBank/DDBJ databases">
        <title>Vibrio LJC006 sp. nov., isolated from seawater during the bloom of the enteromorpha.</title>
        <authorList>
            <person name="Liang J."/>
        </authorList>
    </citation>
    <scope>NUCLEOTIDE SEQUENCE [LARGE SCALE GENOMIC DNA]</scope>
    <source>
        <strain evidence="15 16">LJC006</strain>
    </source>
</reference>
<organism evidence="15 16">
    <name type="scientific">Vibrio viridaestus</name>
    <dbReference type="NCBI Taxonomy" id="2487322"/>
    <lineage>
        <taxon>Bacteria</taxon>
        <taxon>Pseudomonadati</taxon>
        <taxon>Pseudomonadota</taxon>
        <taxon>Gammaproteobacteria</taxon>
        <taxon>Vibrionales</taxon>
        <taxon>Vibrionaceae</taxon>
        <taxon>Vibrio</taxon>
    </lineage>
</organism>
<evidence type="ECO:0000256" key="3">
    <source>
        <dbReference type="ARBA" id="ARBA00012976"/>
    </source>
</evidence>
<evidence type="ECO:0000256" key="2">
    <source>
        <dbReference type="ARBA" id="ARBA00008422"/>
    </source>
</evidence>
<dbReference type="RefSeq" id="WP_124939193.1">
    <property type="nucleotide sequence ID" value="NZ_RJVQ01000017.1"/>
</dbReference>
<evidence type="ECO:0000256" key="5">
    <source>
        <dbReference type="ARBA" id="ARBA00018097"/>
    </source>
</evidence>
<evidence type="ECO:0000256" key="10">
    <source>
        <dbReference type="ARBA" id="ARBA00043668"/>
    </source>
</evidence>
<evidence type="ECO:0000256" key="4">
    <source>
        <dbReference type="ARBA" id="ARBA00013040"/>
    </source>
</evidence>
<keyword evidence="8" id="KW-0472">Membrane</keyword>
<evidence type="ECO:0000256" key="8">
    <source>
        <dbReference type="ARBA" id="ARBA00023136"/>
    </source>
</evidence>
<dbReference type="Pfam" id="PF00328">
    <property type="entry name" value="His_Phos_2"/>
    <property type="match status" value="1"/>
</dbReference>
<dbReference type="OrthoDB" id="9770871at2"/>
<gene>
    <name evidence="15" type="ORF">EES38_21170</name>
</gene>
<dbReference type="GO" id="GO:0003993">
    <property type="term" value="F:acid phosphatase activity"/>
    <property type="evidence" value="ECO:0007669"/>
    <property type="project" value="TreeGrafter"/>
</dbReference>
<comment type="catalytic activity">
    <reaction evidence="11">
        <text>1D-myo-inositol 1,2,4,5,6-pentakisphosphate + H2O = 1D-myo-inositol 1,2,5,6-tetrakisphosphate + phosphate</text>
        <dbReference type="Rhea" id="RHEA:77115"/>
        <dbReference type="ChEBI" id="CHEBI:15377"/>
        <dbReference type="ChEBI" id="CHEBI:43474"/>
        <dbReference type="ChEBI" id="CHEBI:57798"/>
        <dbReference type="ChEBI" id="CHEBI:195535"/>
        <dbReference type="EC" id="3.1.3.62"/>
    </reaction>
    <physiologicalReaction direction="left-to-right" evidence="11">
        <dbReference type="Rhea" id="RHEA:77116"/>
    </physiologicalReaction>
</comment>
<evidence type="ECO:0000256" key="9">
    <source>
        <dbReference type="ARBA" id="ARBA00031642"/>
    </source>
</evidence>
<dbReference type="EMBL" id="RJVQ01000017">
    <property type="protein sequence ID" value="RQW61105.1"/>
    <property type="molecule type" value="Genomic_DNA"/>
</dbReference>
<dbReference type="PANTHER" id="PTHR20963:SF8">
    <property type="entry name" value="MULTIPLE INOSITOL POLYPHOSPHATE PHOSPHATASE 1"/>
    <property type="match status" value="1"/>
</dbReference>
<comment type="similarity">
    <text evidence="2">Belongs to the histidine acid phosphatase family. MINPP1 subfamily.</text>
</comment>
<dbReference type="PANTHER" id="PTHR20963">
    <property type="entry name" value="MULTIPLE INOSITOL POLYPHOSPHATE PHOSPHATASE-RELATED"/>
    <property type="match status" value="1"/>
</dbReference>
<dbReference type="GO" id="GO:0016020">
    <property type="term" value="C:membrane"/>
    <property type="evidence" value="ECO:0007669"/>
    <property type="project" value="UniProtKB-SubCell"/>
</dbReference>
<keyword evidence="6 14" id="KW-0732">Signal</keyword>
<dbReference type="EC" id="3.1.3.62" evidence="4"/>
<evidence type="ECO:0000256" key="14">
    <source>
        <dbReference type="SAM" id="SignalP"/>
    </source>
</evidence>
<evidence type="ECO:0000313" key="15">
    <source>
        <dbReference type="EMBL" id="RQW61105.1"/>
    </source>
</evidence>
<keyword evidence="7" id="KW-0378">Hydrolase</keyword>
<name>A0A3N9TCA2_9VIBR</name>
<accession>A0A3N9TCA2</accession>
<comment type="caution">
    <text evidence="15">The sequence shown here is derived from an EMBL/GenBank/DDBJ whole genome shotgun (WGS) entry which is preliminary data.</text>
</comment>
<feature type="signal peptide" evidence="14">
    <location>
        <begin position="1"/>
        <end position="25"/>
    </location>
</feature>
<evidence type="ECO:0000256" key="11">
    <source>
        <dbReference type="ARBA" id="ARBA00043671"/>
    </source>
</evidence>
<dbReference type="AlphaFoldDB" id="A0A3N9TCA2"/>
<dbReference type="InterPro" id="IPR000560">
    <property type="entry name" value="His_Pase_clade-2"/>
</dbReference>
<comment type="subcellular location">
    <subcellularLocation>
        <location evidence="1">Membrane</location>
    </subcellularLocation>
</comment>
<evidence type="ECO:0000256" key="7">
    <source>
        <dbReference type="ARBA" id="ARBA00022801"/>
    </source>
</evidence>
<dbReference type="GO" id="GO:0052745">
    <property type="term" value="F:inositol phosphate phosphatase activity"/>
    <property type="evidence" value="ECO:0007669"/>
    <property type="project" value="TreeGrafter"/>
</dbReference>
<protein>
    <recommendedName>
        <fullName evidence="5">Multiple inositol polyphosphate phosphatase 1</fullName>
        <ecNumber evidence="4">3.1.3.62</ecNumber>
        <ecNumber evidence="3">3.1.3.80</ecNumber>
    </recommendedName>
    <alternativeName>
        <fullName evidence="9">2,3-bisphosphoglycerate 3-phosphatase</fullName>
    </alternativeName>
</protein>
<comment type="catalytic activity">
    <reaction evidence="12">
        <text>1D-myo-inositol hexakisphosphate + H2O = 1D-myo-inositol 1,2,4,5,6-pentakisphosphate + phosphate</text>
        <dbReference type="Rhea" id="RHEA:16989"/>
        <dbReference type="ChEBI" id="CHEBI:15377"/>
        <dbReference type="ChEBI" id="CHEBI:43474"/>
        <dbReference type="ChEBI" id="CHEBI:57798"/>
        <dbReference type="ChEBI" id="CHEBI:58130"/>
        <dbReference type="EC" id="3.1.3.62"/>
    </reaction>
    <physiologicalReaction direction="left-to-right" evidence="12">
        <dbReference type="Rhea" id="RHEA:16990"/>
    </physiologicalReaction>
</comment>
<keyword evidence="16" id="KW-1185">Reference proteome</keyword>
<comment type="catalytic activity">
    <reaction evidence="13">
        <text>(2R)-2,3-bisphosphoglycerate + H2O = (2R)-2-phosphoglycerate + phosphate</text>
        <dbReference type="Rhea" id="RHEA:27381"/>
        <dbReference type="ChEBI" id="CHEBI:15377"/>
        <dbReference type="ChEBI" id="CHEBI:43474"/>
        <dbReference type="ChEBI" id="CHEBI:58248"/>
        <dbReference type="ChEBI" id="CHEBI:58289"/>
        <dbReference type="EC" id="3.1.3.80"/>
    </reaction>
    <physiologicalReaction direction="left-to-right" evidence="13">
        <dbReference type="Rhea" id="RHEA:27382"/>
    </physiologicalReaction>
</comment>
<dbReference type="InterPro" id="IPR029033">
    <property type="entry name" value="His_PPase_superfam"/>
</dbReference>
<proteinExistence type="inferred from homology"/>
<dbReference type="Gene3D" id="3.40.50.1240">
    <property type="entry name" value="Phosphoglycerate mutase-like"/>
    <property type="match status" value="1"/>
</dbReference>
<evidence type="ECO:0000256" key="12">
    <source>
        <dbReference type="ARBA" id="ARBA00043691"/>
    </source>
</evidence>
<sequence>MIRYTFIASAIATALLSGVSQTALAQSPADGYQYSSKATYSAQQDPNTYEAPPSGYHVVYTQLVERHGARALSSPKYDVLSKQVWDLAKKRGQLTPLGEKLGPIIDKVTQANEKLGYGLLTAVGKEEPAGIASRMATRLSSILTNNAQKPVCIQVQTSGEERANQTSYQFMQSLAQNVNYVQDNAASCYQKPTQSNKIDDQLVNRFELYFHKTNPKKNEKYQQYADNYKAYKAFKDSDKLDAVFDELAALPKTQLMAREMLERIYTRDFVDFLENDLSQDKQCDVTADNCFKTNTRKPDETEDDWKYITSDVDAASMLYNMFIIGPGMLREAQAQGGDWDLKQFITPQESAWFAYLSDAEDFYEKGPSFADGNGVTYNIAKPLLKDMFNEMDAVANGTQSTKHVAKLRFAHAEQIMPLAALLHVKGSNQSADPAILYTQENNPWRGGWVTPYSANIQWDVYKSGAKNNETLVKMLYNEKEIQFKADCQIYPGTHYFYSLSELERCYSKELSIKD</sequence>